<feature type="domain" description="DUF4349" evidence="3">
    <location>
        <begin position="80"/>
        <end position="277"/>
    </location>
</feature>
<feature type="compositionally biased region" description="Basic and acidic residues" evidence="1">
    <location>
        <begin position="41"/>
        <end position="65"/>
    </location>
</feature>
<dbReference type="InterPro" id="IPR025645">
    <property type="entry name" value="DUF4349"/>
</dbReference>
<protein>
    <recommendedName>
        <fullName evidence="3">DUF4349 domain-containing protein</fullName>
    </recommendedName>
</protein>
<evidence type="ECO:0000256" key="2">
    <source>
        <dbReference type="SAM" id="Phobius"/>
    </source>
</evidence>
<feature type="transmembrane region" description="Helical" evidence="2">
    <location>
        <begin position="257"/>
        <end position="278"/>
    </location>
</feature>
<organism evidence="4 5">
    <name type="scientific">Leptospira ryugenii</name>
    <dbReference type="NCBI Taxonomy" id="1917863"/>
    <lineage>
        <taxon>Bacteria</taxon>
        <taxon>Pseudomonadati</taxon>
        <taxon>Spirochaetota</taxon>
        <taxon>Spirochaetia</taxon>
        <taxon>Leptospirales</taxon>
        <taxon>Leptospiraceae</taxon>
        <taxon>Leptospira</taxon>
    </lineage>
</organism>
<dbReference type="OrthoDB" id="345519at2"/>
<accession>A0A2P2E0A3</accession>
<keyword evidence="2" id="KW-0472">Membrane</keyword>
<feature type="compositionally biased region" description="Low complexity" evidence="1">
    <location>
        <begin position="30"/>
        <end position="40"/>
    </location>
</feature>
<comment type="caution">
    <text evidence="4">The sequence shown here is derived from an EMBL/GenBank/DDBJ whole genome shotgun (WGS) entry which is preliminary data.</text>
</comment>
<keyword evidence="2" id="KW-0812">Transmembrane</keyword>
<name>A0A2P2E0A3_9LEPT</name>
<proteinExistence type="predicted"/>
<dbReference type="EMBL" id="BFBB01000004">
    <property type="protein sequence ID" value="GBF50315.1"/>
    <property type="molecule type" value="Genomic_DNA"/>
</dbReference>
<keyword evidence="5" id="KW-1185">Reference proteome</keyword>
<evidence type="ECO:0000259" key="3">
    <source>
        <dbReference type="Pfam" id="PF14257"/>
    </source>
</evidence>
<dbReference type="AlphaFoldDB" id="A0A2P2E0A3"/>
<reference evidence="4 5" key="1">
    <citation type="submission" date="2018-02" db="EMBL/GenBank/DDBJ databases">
        <title>Novel Leptospira species isolated from soil and water in Japan.</title>
        <authorList>
            <person name="Nakao R."/>
            <person name="Masuzawa T."/>
        </authorList>
    </citation>
    <scope>NUCLEOTIDE SEQUENCE [LARGE SCALE GENOMIC DNA]</scope>
    <source>
        <strain evidence="4 5">YH101</strain>
    </source>
</reference>
<evidence type="ECO:0000256" key="1">
    <source>
        <dbReference type="SAM" id="MobiDB-lite"/>
    </source>
</evidence>
<evidence type="ECO:0000313" key="4">
    <source>
        <dbReference type="EMBL" id="GBF50315.1"/>
    </source>
</evidence>
<feature type="region of interest" description="Disordered" evidence="1">
    <location>
        <begin position="21"/>
        <end position="65"/>
    </location>
</feature>
<dbReference type="RefSeq" id="WP_108976112.1">
    <property type="nucleotide sequence ID" value="NZ_BFBB01000004.1"/>
</dbReference>
<dbReference type="Proteomes" id="UP000245133">
    <property type="component" value="Unassembled WGS sequence"/>
</dbReference>
<keyword evidence="2" id="KW-1133">Transmembrane helix</keyword>
<sequence length="288" mass="33589">MNYKLTVILLLCFSFACKDSQEQSKDKPDSSAMMKSASAVADERSELEERSEETKKAMAPEEKPLGDPFLPNLNVTDRLLEYNVNLTYQCHDLVLTRKELLKIITKYGYLENSNAYNDKNPYMNLTIKVNATKLHEILLDLDQLGSLQNEEISVVDHTDAMVWQKRKVSREKVRLIRRAKALNQTNSSQRNWPEIEESIEQSEENLDLSEHETWRILEKVKWATIQLHFVSPRNVDEIEVPIYKNALIGILNFTLSLLYYMIWILPFIGFLFLSYLAYGRFKKIRKSS</sequence>
<dbReference type="Pfam" id="PF14257">
    <property type="entry name" value="DUF4349"/>
    <property type="match status" value="1"/>
</dbReference>
<gene>
    <name evidence="4" type="ORF">LPTSP4_18400</name>
</gene>
<evidence type="ECO:0000313" key="5">
    <source>
        <dbReference type="Proteomes" id="UP000245133"/>
    </source>
</evidence>
<dbReference type="PROSITE" id="PS51257">
    <property type="entry name" value="PROKAR_LIPOPROTEIN"/>
    <property type="match status" value="1"/>
</dbReference>